<dbReference type="PROSITE" id="PS51387">
    <property type="entry name" value="FAD_PCMH"/>
    <property type="match status" value="1"/>
</dbReference>
<keyword evidence="3" id="KW-0274">FAD</keyword>
<dbReference type="InterPro" id="IPR051914">
    <property type="entry name" value="FAD-linked_OxidoTrans_Type4"/>
</dbReference>
<sequence>MTGILDALAERLPPGAVVTDPDVVAAHGSDHAPFCASGTALALVRAASTAEVSAVLELASEHGVPVVPQGARSGLTGGANAVEGCLLLSLERMDAILGIDTTEQIARVQPGVVNADLSAAVAGHGLYYPPDPASWEWSTIGGNAATNAGGLCCVKYGVTADFVRGLEVVLADGRVVRTGRPTAKGVAGYDLTRLFVGSEGTLGVITEITVGLRPAPEAPLTAVAFFASARAACTTVTELMASTAPRPSMLELMDRASVDVVRRYRDLGFPDDAEAMLIMQSDRGAGLAPGDLDRFAGLAAAHGGDALVAADAAEGELLLEARRSLAIALERAGSFLSEDVCVPRAALADLMEGVAAISARHGLAITCTGHAGDGNMHPTVLFDADDPDQVARSARAFDEIMELGLALGGTISGEHGIGLVKRDWLETELGAVSLDLHRGIKDLLDPKGILNPGKVITMEGRRR</sequence>
<evidence type="ECO:0000259" key="5">
    <source>
        <dbReference type="PROSITE" id="PS51387"/>
    </source>
</evidence>
<dbReference type="Gene3D" id="3.30.465.10">
    <property type="match status" value="1"/>
</dbReference>
<organism evidence="6 7">
    <name type="scientific">Actinomadura vinacea</name>
    <dbReference type="NCBI Taxonomy" id="115336"/>
    <lineage>
        <taxon>Bacteria</taxon>
        <taxon>Bacillati</taxon>
        <taxon>Actinomycetota</taxon>
        <taxon>Actinomycetes</taxon>
        <taxon>Streptosporangiales</taxon>
        <taxon>Thermomonosporaceae</taxon>
        <taxon>Actinomadura</taxon>
    </lineage>
</organism>
<protein>
    <submittedName>
        <fullName evidence="6">FAD-linked oxidase C-terminal domain-containing protein</fullName>
    </submittedName>
</protein>
<evidence type="ECO:0000256" key="1">
    <source>
        <dbReference type="ARBA" id="ARBA00001974"/>
    </source>
</evidence>
<dbReference type="SUPFAM" id="SSF56176">
    <property type="entry name" value="FAD-binding/transporter-associated domain-like"/>
    <property type="match status" value="1"/>
</dbReference>
<evidence type="ECO:0000313" key="7">
    <source>
        <dbReference type="Proteomes" id="UP001501231"/>
    </source>
</evidence>
<dbReference type="SUPFAM" id="SSF55103">
    <property type="entry name" value="FAD-linked oxidases, C-terminal domain"/>
    <property type="match status" value="1"/>
</dbReference>
<feature type="domain" description="FAD-binding PCMH-type" evidence="5">
    <location>
        <begin position="36"/>
        <end position="215"/>
    </location>
</feature>
<dbReference type="Gene3D" id="3.30.70.2740">
    <property type="match status" value="1"/>
</dbReference>
<dbReference type="InterPro" id="IPR016171">
    <property type="entry name" value="Vanillyl_alc_oxidase_C-sub2"/>
</dbReference>
<evidence type="ECO:0000313" key="6">
    <source>
        <dbReference type="EMBL" id="GAA2401139.1"/>
    </source>
</evidence>
<dbReference type="InterPro" id="IPR016164">
    <property type="entry name" value="FAD-linked_Oxase-like_C"/>
</dbReference>
<dbReference type="InterPro" id="IPR006094">
    <property type="entry name" value="Oxid_FAD_bind_N"/>
</dbReference>
<dbReference type="EMBL" id="BAAARW010000002">
    <property type="protein sequence ID" value="GAA2401139.1"/>
    <property type="molecule type" value="Genomic_DNA"/>
</dbReference>
<dbReference type="InterPro" id="IPR016166">
    <property type="entry name" value="FAD-bd_PCMH"/>
</dbReference>
<dbReference type="InterPro" id="IPR036318">
    <property type="entry name" value="FAD-bd_PCMH-like_sf"/>
</dbReference>
<accession>A0ABN3IE20</accession>
<keyword evidence="2" id="KW-0285">Flavoprotein</keyword>
<evidence type="ECO:0000256" key="3">
    <source>
        <dbReference type="ARBA" id="ARBA00022827"/>
    </source>
</evidence>
<dbReference type="RefSeq" id="WP_344586722.1">
    <property type="nucleotide sequence ID" value="NZ_BAAARW010000002.1"/>
</dbReference>
<reference evidence="6 7" key="1">
    <citation type="journal article" date="2019" name="Int. J. Syst. Evol. Microbiol.">
        <title>The Global Catalogue of Microorganisms (GCM) 10K type strain sequencing project: providing services to taxonomists for standard genome sequencing and annotation.</title>
        <authorList>
            <consortium name="The Broad Institute Genomics Platform"/>
            <consortium name="The Broad Institute Genome Sequencing Center for Infectious Disease"/>
            <person name="Wu L."/>
            <person name="Ma J."/>
        </authorList>
    </citation>
    <scope>NUCLEOTIDE SEQUENCE [LARGE SCALE GENOMIC DNA]</scope>
    <source>
        <strain evidence="6 7">JCM 3325</strain>
    </source>
</reference>
<dbReference type="Gene3D" id="1.10.45.10">
    <property type="entry name" value="Vanillyl-alcohol Oxidase, Chain A, domain 4"/>
    <property type="match status" value="1"/>
</dbReference>
<dbReference type="InterPro" id="IPR016169">
    <property type="entry name" value="FAD-bd_PCMH_sub2"/>
</dbReference>
<comment type="cofactor">
    <cofactor evidence="1">
        <name>FAD</name>
        <dbReference type="ChEBI" id="CHEBI:57692"/>
    </cofactor>
</comment>
<dbReference type="PANTHER" id="PTHR42934">
    <property type="entry name" value="GLYCOLATE OXIDASE SUBUNIT GLCD"/>
    <property type="match status" value="1"/>
</dbReference>
<dbReference type="Pfam" id="PF02913">
    <property type="entry name" value="FAD-oxidase_C"/>
    <property type="match status" value="1"/>
</dbReference>
<proteinExistence type="predicted"/>
<evidence type="ECO:0000256" key="4">
    <source>
        <dbReference type="ARBA" id="ARBA00023002"/>
    </source>
</evidence>
<dbReference type="Pfam" id="PF01565">
    <property type="entry name" value="FAD_binding_4"/>
    <property type="match status" value="1"/>
</dbReference>
<evidence type="ECO:0000256" key="2">
    <source>
        <dbReference type="ARBA" id="ARBA00022630"/>
    </source>
</evidence>
<comment type="caution">
    <text evidence="6">The sequence shown here is derived from an EMBL/GenBank/DDBJ whole genome shotgun (WGS) entry which is preliminary data.</text>
</comment>
<keyword evidence="4" id="KW-0560">Oxidoreductase</keyword>
<name>A0ABN3IE20_9ACTN</name>
<dbReference type="InterPro" id="IPR004113">
    <property type="entry name" value="FAD-bd_oxidored_4_C"/>
</dbReference>
<dbReference type="PANTHER" id="PTHR42934:SF2">
    <property type="entry name" value="GLYCOLATE OXIDASE SUBUNIT GLCD"/>
    <property type="match status" value="1"/>
</dbReference>
<gene>
    <name evidence="6" type="ORF">GCM10010191_05490</name>
</gene>
<keyword evidence="7" id="KW-1185">Reference proteome</keyword>
<dbReference type="Proteomes" id="UP001501231">
    <property type="component" value="Unassembled WGS sequence"/>
</dbReference>